<dbReference type="InParanoid" id="K0KYM8"/>
<dbReference type="Gene3D" id="6.10.280.10">
    <property type="entry name" value="Mediator complex, subunit Med21"/>
    <property type="match status" value="1"/>
</dbReference>
<keyword evidence="6 8" id="KW-0804">Transcription</keyword>
<comment type="caution">
    <text evidence="10">The sequence shown here is derived from an EMBL/GenBank/DDBJ whole genome shotgun (WGS) entry which is preliminary data.</text>
</comment>
<evidence type="ECO:0000256" key="8">
    <source>
        <dbReference type="RuleBase" id="RU366036"/>
    </source>
</evidence>
<protein>
    <recommendedName>
        <fullName evidence="3 8">Mediator of RNA polymerase II transcription subunit 21</fullName>
    </recommendedName>
</protein>
<evidence type="ECO:0000256" key="9">
    <source>
        <dbReference type="SAM" id="Coils"/>
    </source>
</evidence>
<dbReference type="PANTHER" id="PTHR13381:SF0">
    <property type="entry name" value="MEDIATOR OF RNA POLYMERASE II TRANSCRIPTION SUBUNIT 21"/>
    <property type="match status" value="1"/>
</dbReference>
<comment type="similarity">
    <text evidence="2 8">Belongs to the Mediator complex subunit 21 family.</text>
</comment>
<comment type="subunit">
    <text evidence="8">Component of the Mediator complex.</text>
</comment>
<dbReference type="HOGENOM" id="CLU_094271_1_0_1"/>
<keyword evidence="4 8" id="KW-0805">Transcription regulation</keyword>
<dbReference type="eggNOG" id="KOG1510">
    <property type="taxonomic scope" value="Eukaryota"/>
</dbReference>
<evidence type="ECO:0000313" key="11">
    <source>
        <dbReference type="Proteomes" id="UP000009328"/>
    </source>
</evidence>
<dbReference type="InterPro" id="IPR037212">
    <property type="entry name" value="Med7/Med21-like"/>
</dbReference>
<name>K0KYM8_WICCF</name>
<gene>
    <name evidence="10" type="ORF">BN7_6117</name>
</gene>
<dbReference type="FunCoup" id="K0KYM8">
    <property type="interactions" value="299"/>
</dbReference>
<comment type="function">
    <text evidence="8">Component of the Mediator complex, a coactivator involved in the regulated transcription of nearly all RNA polymerase II-dependent genes. Mediator functions as a bridge to convey information from gene-specific regulatory proteins to the basal RNA polymerase II transcription machinery. Mediator is recruited to promoters by direct interactions with regulatory proteins and serves as a scaffold for the assembly of a functional preinitiation complex with RNA polymerase II and the general transcription factors.</text>
</comment>
<organism evidence="10 11">
    <name type="scientific">Wickerhamomyces ciferrii (strain ATCC 14091 / BCRC 22168 / CBS 111 / JCM 3599 / NBRC 0793 / NRRL Y-1031 F-60-10)</name>
    <name type="common">Yeast</name>
    <name type="synonym">Pichia ciferrii</name>
    <dbReference type="NCBI Taxonomy" id="1206466"/>
    <lineage>
        <taxon>Eukaryota</taxon>
        <taxon>Fungi</taxon>
        <taxon>Dikarya</taxon>
        <taxon>Ascomycota</taxon>
        <taxon>Saccharomycotina</taxon>
        <taxon>Saccharomycetes</taxon>
        <taxon>Phaffomycetales</taxon>
        <taxon>Wickerhamomycetaceae</taxon>
        <taxon>Wickerhamomyces</taxon>
    </lineage>
</organism>
<evidence type="ECO:0000256" key="2">
    <source>
        <dbReference type="ARBA" id="ARBA00005770"/>
    </source>
</evidence>
<comment type="subcellular location">
    <subcellularLocation>
        <location evidence="1 8">Nucleus</location>
    </subcellularLocation>
</comment>
<evidence type="ECO:0000256" key="3">
    <source>
        <dbReference type="ARBA" id="ARBA00019691"/>
    </source>
</evidence>
<keyword evidence="5 8" id="KW-0010">Activator</keyword>
<dbReference type="GO" id="GO:0006357">
    <property type="term" value="P:regulation of transcription by RNA polymerase II"/>
    <property type="evidence" value="ECO:0007669"/>
    <property type="project" value="TreeGrafter"/>
</dbReference>
<reference evidence="10 11" key="1">
    <citation type="journal article" date="2012" name="Eukaryot. Cell">
        <title>Draft genome sequence of Wickerhamomyces ciferrii NRRL Y-1031 F-60-10.</title>
        <authorList>
            <person name="Schneider J."/>
            <person name="Andrea H."/>
            <person name="Blom J."/>
            <person name="Jaenicke S."/>
            <person name="Ruckert C."/>
            <person name="Schorsch C."/>
            <person name="Szczepanowski R."/>
            <person name="Farwick M."/>
            <person name="Goesmann A."/>
            <person name="Puhler A."/>
            <person name="Schaffer S."/>
            <person name="Tauch A."/>
            <person name="Kohler T."/>
            <person name="Brinkrolf K."/>
        </authorList>
    </citation>
    <scope>NUCLEOTIDE SEQUENCE [LARGE SCALE GENOMIC DNA]</scope>
    <source>
        <strain evidence="11">ATCC 14091 / BCRC 22168 / CBS 111 / JCM 3599 / NBRC 0793 / NRRL Y-1031 F-60-10</strain>
    </source>
</reference>
<dbReference type="AlphaFoldDB" id="K0KYM8"/>
<evidence type="ECO:0000256" key="5">
    <source>
        <dbReference type="ARBA" id="ARBA00023159"/>
    </source>
</evidence>
<evidence type="ECO:0000256" key="4">
    <source>
        <dbReference type="ARBA" id="ARBA00023015"/>
    </source>
</evidence>
<evidence type="ECO:0000256" key="7">
    <source>
        <dbReference type="ARBA" id="ARBA00023242"/>
    </source>
</evidence>
<keyword evidence="9" id="KW-0175">Coiled coil</keyword>
<feature type="coiled-coil region" evidence="9">
    <location>
        <begin position="86"/>
        <end position="116"/>
    </location>
</feature>
<evidence type="ECO:0000256" key="6">
    <source>
        <dbReference type="ARBA" id="ARBA00023163"/>
    </source>
</evidence>
<evidence type="ECO:0000313" key="10">
    <source>
        <dbReference type="EMBL" id="CCH46524.1"/>
    </source>
</evidence>
<dbReference type="GO" id="GO:0003712">
    <property type="term" value="F:transcription coregulator activity"/>
    <property type="evidence" value="ECO:0007669"/>
    <property type="project" value="TreeGrafter"/>
</dbReference>
<keyword evidence="7 8" id="KW-0539">Nucleus</keyword>
<keyword evidence="11" id="KW-1185">Reference proteome</keyword>
<dbReference type="SUPFAM" id="SSF140718">
    <property type="entry name" value="Mediator hinge subcomplex-like"/>
    <property type="match status" value="1"/>
</dbReference>
<proteinExistence type="inferred from homology"/>
<dbReference type="Proteomes" id="UP000009328">
    <property type="component" value="Unassembled WGS sequence"/>
</dbReference>
<dbReference type="PANTHER" id="PTHR13381">
    <property type="entry name" value="RNA POLYMERASE II HOLOENZYME COMPONENT SRB7"/>
    <property type="match status" value="1"/>
</dbReference>
<dbReference type="Pfam" id="PF11221">
    <property type="entry name" value="Med21"/>
    <property type="match status" value="1"/>
</dbReference>
<dbReference type="EMBL" id="CAIF01000252">
    <property type="protein sequence ID" value="CCH46524.1"/>
    <property type="molecule type" value="Genomic_DNA"/>
</dbReference>
<evidence type="ECO:0000256" key="1">
    <source>
        <dbReference type="ARBA" id="ARBA00004123"/>
    </source>
</evidence>
<dbReference type="GO" id="GO:0016592">
    <property type="term" value="C:mediator complex"/>
    <property type="evidence" value="ECO:0007669"/>
    <property type="project" value="UniProtKB-UniRule"/>
</dbReference>
<dbReference type="STRING" id="1206466.K0KYM8"/>
<sequence>MSDRLTQLQICLDQLVEQFCATLNYVDKNHDFIPTEGEERLVDPQATIAEPKEFQSTMNELSTDLILKTRQILTLITSLPGAGVSPKDQISKINELQNELNKVEQEKIEKIRQKDELLEWCNGLITGFSKDLIDSRRN</sequence>
<accession>K0KYM8</accession>
<dbReference type="InterPro" id="IPR021384">
    <property type="entry name" value="Mediator_Med21"/>
</dbReference>